<dbReference type="SUPFAM" id="SSF51735">
    <property type="entry name" value="NAD(P)-binding Rossmann-fold domains"/>
    <property type="match status" value="1"/>
</dbReference>
<evidence type="ECO:0000256" key="3">
    <source>
        <dbReference type="ARBA" id="ARBA00022692"/>
    </source>
</evidence>
<evidence type="ECO:0000313" key="14">
    <source>
        <dbReference type="EMBL" id="PIS07285.1"/>
    </source>
</evidence>
<keyword evidence="11" id="KW-0456">Lyase</keyword>
<dbReference type="UniPathway" id="UPA00796">
    <property type="reaction ID" value="UER00771"/>
</dbReference>
<protein>
    <submittedName>
        <fullName evidence="14">NAD-dependent dehydratase</fullName>
    </submittedName>
</protein>
<evidence type="ECO:0000256" key="4">
    <source>
        <dbReference type="ARBA" id="ARBA00022793"/>
    </source>
</evidence>
<evidence type="ECO:0000313" key="15">
    <source>
        <dbReference type="Proteomes" id="UP000231162"/>
    </source>
</evidence>
<evidence type="ECO:0000256" key="2">
    <source>
        <dbReference type="ARBA" id="ARBA00004323"/>
    </source>
</evidence>
<keyword evidence="10" id="KW-0325">Glycoprotein</keyword>
<evidence type="ECO:0000256" key="9">
    <source>
        <dbReference type="ARBA" id="ARBA00023136"/>
    </source>
</evidence>
<dbReference type="InterPro" id="IPR036291">
    <property type="entry name" value="NAD(P)-bd_dom_sf"/>
</dbReference>
<keyword evidence="9" id="KW-0472">Membrane</keyword>
<dbReference type="AlphaFoldDB" id="A0A2M6R9R1"/>
<proteinExistence type="predicted"/>
<evidence type="ECO:0000256" key="12">
    <source>
        <dbReference type="ARBA" id="ARBA00037859"/>
    </source>
</evidence>
<name>A0A2M6R9R1_9BACT</name>
<comment type="caution">
    <text evidence="14">The sequence shown here is derived from an EMBL/GenBank/DDBJ whole genome shotgun (WGS) entry which is preliminary data.</text>
</comment>
<keyword evidence="5" id="KW-0735">Signal-anchor</keyword>
<dbReference type="FunFam" id="3.40.50.720:FF:000065">
    <property type="entry name" value="UDP-glucuronic acid decarboxylase 1"/>
    <property type="match status" value="1"/>
</dbReference>
<feature type="domain" description="NAD-dependent epimerase/dehydratase" evidence="13">
    <location>
        <begin position="4"/>
        <end position="246"/>
    </location>
</feature>
<evidence type="ECO:0000256" key="5">
    <source>
        <dbReference type="ARBA" id="ARBA00022968"/>
    </source>
</evidence>
<dbReference type="GO" id="GO:0042732">
    <property type="term" value="P:D-xylose metabolic process"/>
    <property type="evidence" value="ECO:0007669"/>
    <property type="project" value="InterPro"/>
</dbReference>
<keyword evidence="7" id="KW-0520">NAD</keyword>
<keyword evidence="8" id="KW-0333">Golgi apparatus</keyword>
<dbReference type="Gene3D" id="3.40.50.720">
    <property type="entry name" value="NAD(P)-binding Rossmann-like Domain"/>
    <property type="match status" value="1"/>
</dbReference>
<evidence type="ECO:0000256" key="7">
    <source>
        <dbReference type="ARBA" id="ARBA00023027"/>
    </source>
</evidence>
<gene>
    <name evidence="14" type="ORF">COT79_00125</name>
</gene>
<organism evidence="14 15">
    <name type="scientific">Candidatus Berkelbacteria bacterium CG10_big_fil_rev_8_21_14_0_10_43_14</name>
    <dbReference type="NCBI Taxonomy" id="1974515"/>
    <lineage>
        <taxon>Bacteria</taxon>
        <taxon>Candidatus Berkelbacteria</taxon>
    </lineage>
</organism>
<dbReference type="GO" id="GO:0033320">
    <property type="term" value="P:UDP-D-xylose biosynthetic process"/>
    <property type="evidence" value="ECO:0007669"/>
    <property type="project" value="UniProtKB-UniPathway"/>
</dbReference>
<evidence type="ECO:0000259" key="13">
    <source>
        <dbReference type="Pfam" id="PF01370"/>
    </source>
</evidence>
<comment type="cofactor">
    <cofactor evidence="1">
        <name>NAD(+)</name>
        <dbReference type="ChEBI" id="CHEBI:57540"/>
    </cofactor>
</comment>
<dbReference type="GO" id="GO:0005737">
    <property type="term" value="C:cytoplasm"/>
    <property type="evidence" value="ECO:0007669"/>
    <property type="project" value="TreeGrafter"/>
</dbReference>
<keyword evidence="4" id="KW-0210">Decarboxylase</keyword>
<comment type="subcellular location">
    <subcellularLocation>
        <location evidence="2">Golgi apparatus membrane</location>
        <topology evidence="2">Single-pass type II membrane protein</topology>
    </subcellularLocation>
    <subcellularLocation>
        <location evidence="12">Golgi apparatus</location>
        <location evidence="12">Golgi stack membrane</location>
    </subcellularLocation>
</comment>
<evidence type="ECO:0000256" key="10">
    <source>
        <dbReference type="ARBA" id="ARBA00023180"/>
    </source>
</evidence>
<dbReference type="InterPro" id="IPR044516">
    <property type="entry name" value="UXS-like"/>
</dbReference>
<keyword evidence="6" id="KW-1133">Transmembrane helix</keyword>
<dbReference type="InterPro" id="IPR001509">
    <property type="entry name" value="Epimerase_deHydtase"/>
</dbReference>
<evidence type="ECO:0000256" key="8">
    <source>
        <dbReference type="ARBA" id="ARBA00023034"/>
    </source>
</evidence>
<evidence type="ECO:0000256" key="6">
    <source>
        <dbReference type="ARBA" id="ARBA00022989"/>
    </source>
</evidence>
<reference evidence="15" key="1">
    <citation type="submission" date="2017-09" db="EMBL/GenBank/DDBJ databases">
        <title>Depth-based differentiation of microbial function through sediment-hosted aquifers and enrichment of novel symbionts in the deep terrestrial subsurface.</title>
        <authorList>
            <person name="Probst A.J."/>
            <person name="Ladd B."/>
            <person name="Jarett J.K."/>
            <person name="Geller-Mcgrath D.E."/>
            <person name="Sieber C.M.K."/>
            <person name="Emerson J.B."/>
            <person name="Anantharaman K."/>
            <person name="Thomas B.C."/>
            <person name="Malmstrom R."/>
            <person name="Stieglmeier M."/>
            <person name="Klingl A."/>
            <person name="Woyke T."/>
            <person name="Ryan C.M."/>
            <person name="Banfield J.F."/>
        </authorList>
    </citation>
    <scope>NUCLEOTIDE SEQUENCE [LARGE SCALE GENOMIC DNA]</scope>
</reference>
<evidence type="ECO:0000256" key="11">
    <source>
        <dbReference type="ARBA" id="ARBA00023239"/>
    </source>
</evidence>
<evidence type="ECO:0000256" key="1">
    <source>
        <dbReference type="ARBA" id="ARBA00001911"/>
    </source>
</evidence>
<dbReference type="PANTHER" id="PTHR43078">
    <property type="entry name" value="UDP-GLUCURONIC ACID DECARBOXYLASE-RELATED"/>
    <property type="match status" value="1"/>
</dbReference>
<dbReference type="Proteomes" id="UP000231162">
    <property type="component" value="Unassembled WGS sequence"/>
</dbReference>
<dbReference type="Pfam" id="PF01370">
    <property type="entry name" value="Epimerase"/>
    <property type="match status" value="1"/>
</dbReference>
<dbReference type="GO" id="GO:0048040">
    <property type="term" value="F:UDP-glucuronate decarboxylase activity"/>
    <property type="evidence" value="ECO:0007669"/>
    <property type="project" value="TreeGrafter"/>
</dbReference>
<sequence>MKTVVITGAAGFLGSHLAHHYIHNKWRVIGIDNLSTGRKKNVDDLLCNPHFVFITHDITKPFVKKLSAKRIDLICNFACPASPPQYKRLGRETLLVSSRGVINCIDVTRQHSARLVHASTSEVYGDPSIHPQPETYFGNVNSYGERSMYDEGKRFAEALIWTAQHPPDGSKPLNAGILRIFNTYGPHMAPDDGRVVTQFIKQAIAEKPLTIEGDGSQTRSFCYVDDLIDGIIRLAKSNEQSPINIGNPDEYSIKELAQIILKLTGSSSTVTHLPRTEDDPTQRCPDITKAHTLLNWKPTISLKEGLQKTIAYFTKSENIK</sequence>
<accession>A0A2M6R9R1</accession>
<dbReference type="EMBL" id="PEZX01000003">
    <property type="protein sequence ID" value="PIS07285.1"/>
    <property type="molecule type" value="Genomic_DNA"/>
</dbReference>
<dbReference type="PANTHER" id="PTHR43078:SF6">
    <property type="entry name" value="UDP-GLUCURONIC ACID DECARBOXYLASE 1"/>
    <property type="match status" value="1"/>
</dbReference>
<keyword evidence="3" id="KW-0812">Transmembrane</keyword>
<dbReference type="GO" id="GO:0070403">
    <property type="term" value="F:NAD+ binding"/>
    <property type="evidence" value="ECO:0007669"/>
    <property type="project" value="InterPro"/>
</dbReference>